<gene>
    <name evidence="6" type="primary">rpsQ</name>
</gene>
<dbReference type="InterPro" id="IPR000266">
    <property type="entry name" value="Ribosomal_uS17"/>
</dbReference>
<evidence type="ECO:0000256" key="2">
    <source>
        <dbReference type="ARBA" id="ARBA00022730"/>
    </source>
</evidence>
<evidence type="ECO:0000256" key="4">
    <source>
        <dbReference type="ARBA" id="ARBA00022980"/>
    </source>
</evidence>
<dbReference type="EMBL" id="KT006957">
    <property type="protein sequence ID" value="AKQ01267.1"/>
    <property type="molecule type" value="Genomic_DNA"/>
</dbReference>
<dbReference type="CDD" id="cd00364">
    <property type="entry name" value="Ribosomal_uS17"/>
    <property type="match status" value="1"/>
</dbReference>
<dbReference type="AlphaFoldDB" id="A0A0H4T4E9"/>
<accession>A0A0H4T4E9</accession>
<dbReference type="GO" id="GO:0006412">
    <property type="term" value="P:translation"/>
    <property type="evidence" value="ECO:0007669"/>
    <property type="project" value="UniProtKB-UniRule"/>
</dbReference>
<keyword evidence="5 6" id="KW-0687">Ribonucleoprotein</keyword>
<keyword evidence="3 6" id="KW-0694">RNA-binding</keyword>
<reference evidence="8" key="1">
    <citation type="journal article" date="2015" name="ISME J.">
        <title>Aquifer environment selects for microbial species cohorts in sediment and groundwater.</title>
        <authorList>
            <person name="Hug L.A."/>
            <person name="Thomas B.C."/>
            <person name="Brown C.T."/>
            <person name="Frischkorn K.R."/>
            <person name="Williams K.H."/>
            <person name="Tringe S.G."/>
            <person name="Banfield J.F."/>
        </authorList>
    </citation>
    <scope>NUCLEOTIDE SEQUENCE</scope>
</reference>
<dbReference type="GO" id="GO:0019843">
    <property type="term" value="F:rRNA binding"/>
    <property type="evidence" value="ECO:0007669"/>
    <property type="project" value="UniProtKB-UniRule"/>
</dbReference>
<keyword evidence="2 6" id="KW-0699">rRNA-binding</keyword>
<name>A0A0H4T4E9_9PROT</name>
<sequence>MGEQTKNARSATGRVVSNKMNKTITVQVDRRIRHPLYGKIITRRSKLHAHDEGNECKEGDLVVIEECRPLSKTKAWRLVKVLERAREVSALTPLRFRFRPHPLPSPAYAGEWESVGFKPTKSKAIGLKPVVV</sequence>
<dbReference type="Gene3D" id="2.40.50.140">
    <property type="entry name" value="Nucleic acid-binding proteins"/>
    <property type="match status" value="1"/>
</dbReference>
<dbReference type="InterPro" id="IPR019979">
    <property type="entry name" value="Ribosomal_uS17_CS"/>
</dbReference>
<evidence type="ECO:0000256" key="7">
    <source>
        <dbReference type="RuleBase" id="RU003872"/>
    </source>
</evidence>
<evidence type="ECO:0000256" key="1">
    <source>
        <dbReference type="ARBA" id="ARBA00010254"/>
    </source>
</evidence>
<keyword evidence="4 6" id="KW-0689">Ribosomal protein</keyword>
<dbReference type="PANTHER" id="PTHR10744:SF1">
    <property type="entry name" value="SMALL RIBOSOMAL SUBUNIT PROTEIN US17M"/>
    <property type="match status" value="1"/>
</dbReference>
<comment type="function">
    <text evidence="6">One of the primary rRNA binding proteins, it binds specifically to the 5'-end of 16S ribosomal RNA.</text>
</comment>
<dbReference type="HAMAP" id="MF_01345_B">
    <property type="entry name" value="Ribosomal_uS17_B"/>
    <property type="match status" value="1"/>
</dbReference>
<dbReference type="NCBIfam" id="NF004123">
    <property type="entry name" value="PRK05610.1"/>
    <property type="match status" value="1"/>
</dbReference>
<dbReference type="PRINTS" id="PR00973">
    <property type="entry name" value="RIBOSOMALS17"/>
</dbReference>
<comment type="similarity">
    <text evidence="1 6 7">Belongs to the universal ribosomal protein uS17 family.</text>
</comment>
<dbReference type="NCBIfam" id="TIGR03635">
    <property type="entry name" value="uS17_bact"/>
    <property type="match status" value="1"/>
</dbReference>
<dbReference type="PROSITE" id="PS00056">
    <property type="entry name" value="RIBOSOMAL_S17"/>
    <property type="match status" value="1"/>
</dbReference>
<evidence type="ECO:0000256" key="5">
    <source>
        <dbReference type="ARBA" id="ARBA00023274"/>
    </source>
</evidence>
<dbReference type="InterPro" id="IPR019984">
    <property type="entry name" value="Ribosomal_uS17_bact/chlr"/>
</dbReference>
<dbReference type="InterPro" id="IPR012340">
    <property type="entry name" value="NA-bd_OB-fold"/>
</dbReference>
<dbReference type="Pfam" id="PF00366">
    <property type="entry name" value="Ribosomal_S17"/>
    <property type="match status" value="1"/>
</dbReference>
<organism evidence="8">
    <name type="scientific">uncultured proteobacterium Rifle_16ft_4_minimus_1560</name>
    <dbReference type="NCBI Taxonomy" id="1665206"/>
    <lineage>
        <taxon>Bacteria</taxon>
        <taxon>Pseudomonadati</taxon>
        <taxon>Pseudomonadota</taxon>
        <taxon>environmental samples</taxon>
    </lineage>
</organism>
<evidence type="ECO:0000313" key="8">
    <source>
        <dbReference type="EMBL" id="AKQ01267.1"/>
    </source>
</evidence>
<dbReference type="GO" id="GO:0003735">
    <property type="term" value="F:structural constituent of ribosome"/>
    <property type="evidence" value="ECO:0007669"/>
    <property type="project" value="UniProtKB-UniRule"/>
</dbReference>
<dbReference type="GO" id="GO:0022627">
    <property type="term" value="C:cytosolic small ribosomal subunit"/>
    <property type="evidence" value="ECO:0007669"/>
    <property type="project" value="UniProtKB-UniRule"/>
</dbReference>
<protein>
    <recommendedName>
        <fullName evidence="6">Small ribosomal subunit protein uS17</fullName>
    </recommendedName>
</protein>
<evidence type="ECO:0000256" key="3">
    <source>
        <dbReference type="ARBA" id="ARBA00022884"/>
    </source>
</evidence>
<dbReference type="PANTHER" id="PTHR10744">
    <property type="entry name" value="40S RIBOSOMAL PROTEIN S11 FAMILY MEMBER"/>
    <property type="match status" value="1"/>
</dbReference>
<comment type="subunit">
    <text evidence="6">Part of the 30S ribosomal subunit.</text>
</comment>
<dbReference type="SUPFAM" id="SSF50249">
    <property type="entry name" value="Nucleic acid-binding proteins"/>
    <property type="match status" value="1"/>
</dbReference>
<proteinExistence type="inferred from homology"/>
<evidence type="ECO:0000256" key="6">
    <source>
        <dbReference type="HAMAP-Rule" id="MF_01345"/>
    </source>
</evidence>